<dbReference type="Proteomes" id="UP000077881">
    <property type="component" value="Unassembled WGS sequence"/>
</dbReference>
<evidence type="ECO:0000256" key="1">
    <source>
        <dbReference type="ARBA" id="ARBA00004651"/>
    </source>
</evidence>
<comment type="similarity">
    <text evidence="6">Belongs to the TVP38/TMEM64 family.</text>
</comment>
<keyword evidence="5 6" id="KW-0472">Membrane</keyword>
<dbReference type="Proteomes" id="UP000053881">
    <property type="component" value="Unassembled WGS sequence"/>
</dbReference>
<evidence type="ECO:0000313" key="8">
    <source>
        <dbReference type="EMBL" id="KRG16707.1"/>
    </source>
</evidence>
<dbReference type="PATRIC" id="fig|217031.4.peg.1464"/>
<dbReference type="RefSeq" id="WP_057981543.1">
    <property type="nucleotide sequence ID" value="NZ_JAGGKH010000011.1"/>
</dbReference>
<evidence type="ECO:0000313" key="10">
    <source>
        <dbReference type="Proteomes" id="UP000053881"/>
    </source>
</evidence>
<evidence type="ECO:0000256" key="2">
    <source>
        <dbReference type="ARBA" id="ARBA00022475"/>
    </source>
</evidence>
<feature type="domain" description="VTT" evidence="7">
    <location>
        <begin position="44"/>
        <end position="161"/>
    </location>
</feature>
<protein>
    <recommendedName>
        <fullName evidence="6">TVP38/TMEM64 family membrane protein</fullName>
    </recommendedName>
</protein>
<dbReference type="EMBL" id="LDJR01000059">
    <property type="protein sequence ID" value="OAK67753.1"/>
    <property type="molecule type" value="Genomic_DNA"/>
</dbReference>
<keyword evidence="11" id="KW-1185">Reference proteome</keyword>
<name>A0A0Q9YKA6_9BACI</name>
<reference evidence="8 10" key="2">
    <citation type="submission" date="2015-06" db="EMBL/GenBank/DDBJ databases">
        <title>Genome sequencing project of Bacillus galactosidilyticus PL133.</title>
        <authorList>
            <person name="Gaiero J."/>
            <person name="Nicol R."/>
            <person name="Habash M."/>
        </authorList>
    </citation>
    <scope>NUCLEOTIDE SEQUENCE [LARGE SCALE GENOMIC DNA]</scope>
    <source>
        <strain evidence="8 10">PL133</strain>
    </source>
</reference>
<keyword evidence="3 6" id="KW-0812">Transmembrane</keyword>
<dbReference type="InterPro" id="IPR032816">
    <property type="entry name" value="VTT_dom"/>
</dbReference>
<keyword evidence="2 6" id="KW-1003">Cell membrane</keyword>
<dbReference type="EMBL" id="LGPB01000036">
    <property type="protein sequence ID" value="KRG16707.1"/>
    <property type="molecule type" value="Genomic_DNA"/>
</dbReference>
<feature type="transmembrane region" description="Helical" evidence="6">
    <location>
        <begin position="63"/>
        <end position="80"/>
    </location>
</feature>
<keyword evidence="4 6" id="KW-1133">Transmembrane helix</keyword>
<evidence type="ECO:0000259" key="7">
    <source>
        <dbReference type="Pfam" id="PF09335"/>
    </source>
</evidence>
<dbReference type="AlphaFoldDB" id="A0A0Q9YKA6"/>
<feature type="transmembrane region" description="Helical" evidence="6">
    <location>
        <begin position="139"/>
        <end position="159"/>
    </location>
</feature>
<sequence length="202" mass="22855">MDFHSFKDWFTLENITDLIDQYRSFGPLPGILLPLLEAFLPFLPLFLFVLANANAFGLGLGFLYSWIGASVGALLVFLLVRRYGDTRIFHFLLKRKKIQSLTNWLEKKGFGPLFLLLCFPFTPSAVVNIVAGISKISIYQYMIAVIGGKAVMIFTLSFIGYDIISLIKQPVRTAIVLVIITILWFIGKQIESKIEDKVQERG</sequence>
<dbReference type="GO" id="GO:0005886">
    <property type="term" value="C:plasma membrane"/>
    <property type="evidence" value="ECO:0007669"/>
    <property type="project" value="UniProtKB-SubCell"/>
</dbReference>
<feature type="transmembrane region" description="Helical" evidence="6">
    <location>
        <begin position="113"/>
        <end position="133"/>
    </location>
</feature>
<proteinExistence type="inferred from homology"/>
<dbReference type="InterPro" id="IPR015414">
    <property type="entry name" value="TMEM64"/>
</dbReference>
<reference evidence="9 11" key="1">
    <citation type="submission" date="2015-05" db="EMBL/GenBank/DDBJ databases">
        <title>Comparison of genome.</title>
        <authorList>
            <person name="Zheng Z."/>
            <person name="Sun M."/>
        </authorList>
    </citation>
    <scope>NUCLEOTIDE SEQUENCE [LARGE SCALE GENOMIC DNA]</scope>
    <source>
        <strain evidence="9 11">G25-74</strain>
    </source>
</reference>
<evidence type="ECO:0000256" key="6">
    <source>
        <dbReference type="RuleBase" id="RU366058"/>
    </source>
</evidence>
<evidence type="ECO:0000256" key="5">
    <source>
        <dbReference type="ARBA" id="ARBA00023136"/>
    </source>
</evidence>
<comment type="caution">
    <text evidence="8">The sequence shown here is derived from an EMBL/GenBank/DDBJ whole genome shotgun (WGS) entry which is preliminary data.</text>
</comment>
<feature type="transmembrane region" description="Helical" evidence="6">
    <location>
        <begin position="171"/>
        <end position="187"/>
    </location>
</feature>
<evidence type="ECO:0000256" key="4">
    <source>
        <dbReference type="ARBA" id="ARBA00022989"/>
    </source>
</evidence>
<accession>A0A0Q9YKA6</accession>
<dbReference type="STRING" id="217031.ABB05_18820"/>
<gene>
    <name evidence="9" type="ORF">ABB05_18820</name>
    <name evidence="8" type="ORF">ACA29_04395</name>
</gene>
<comment type="subcellular location">
    <subcellularLocation>
        <location evidence="1 6">Cell membrane</location>
        <topology evidence="1 6">Multi-pass membrane protein</topology>
    </subcellularLocation>
</comment>
<dbReference type="OrthoDB" id="1651121at2"/>
<dbReference type="Pfam" id="PF09335">
    <property type="entry name" value="VTT_dom"/>
    <property type="match status" value="1"/>
</dbReference>
<dbReference type="PANTHER" id="PTHR12677:SF55">
    <property type="entry name" value="UNDECAPRENYL PHOSPHATE TRANSPORTER SAOUHSC_00901-RELATED"/>
    <property type="match status" value="1"/>
</dbReference>
<organism evidence="8 10">
    <name type="scientific">Lederbergia galactosidilytica</name>
    <dbReference type="NCBI Taxonomy" id="217031"/>
    <lineage>
        <taxon>Bacteria</taxon>
        <taxon>Bacillati</taxon>
        <taxon>Bacillota</taxon>
        <taxon>Bacilli</taxon>
        <taxon>Bacillales</taxon>
        <taxon>Bacillaceae</taxon>
        <taxon>Lederbergia</taxon>
    </lineage>
</organism>
<dbReference type="PANTHER" id="PTHR12677">
    <property type="entry name" value="GOLGI APPARATUS MEMBRANE PROTEIN TVP38-RELATED"/>
    <property type="match status" value="1"/>
</dbReference>
<evidence type="ECO:0000313" key="9">
    <source>
        <dbReference type="EMBL" id="OAK67753.1"/>
    </source>
</evidence>
<evidence type="ECO:0000256" key="3">
    <source>
        <dbReference type="ARBA" id="ARBA00022692"/>
    </source>
</evidence>
<evidence type="ECO:0000313" key="11">
    <source>
        <dbReference type="Proteomes" id="UP000077881"/>
    </source>
</evidence>
<feature type="transmembrane region" description="Helical" evidence="6">
    <location>
        <begin position="31"/>
        <end position="51"/>
    </location>
</feature>